<dbReference type="EMBL" id="MU069821">
    <property type="protein sequence ID" value="KAF5833251.1"/>
    <property type="molecule type" value="Genomic_DNA"/>
</dbReference>
<evidence type="ECO:0000256" key="1">
    <source>
        <dbReference type="ARBA" id="ARBA00004430"/>
    </source>
</evidence>
<name>A0ABQ7GF65_DUNSA</name>
<dbReference type="Gene3D" id="3.80.10.10">
    <property type="entry name" value="Ribonuclease Inhibitor"/>
    <property type="match status" value="1"/>
</dbReference>
<organism evidence="2 3">
    <name type="scientific">Dunaliella salina</name>
    <name type="common">Green alga</name>
    <name type="synonym">Protococcus salinus</name>
    <dbReference type="NCBI Taxonomy" id="3046"/>
    <lineage>
        <taxon>Eukaryota</taxon>
        <taxon>Viridiplantae</taxon>
        <taxon>Chlorophyta</taxon>
        <taxon>core chlorophytes</taxon>
        <taxon>Chlorophyceae</taxon>
        <taxon>CS clade</taxon>
        <taxon>Chlamydomonadales</taxon>
        <taxon>Dunaliellaceae</taxon>
        <taxon>Dunaliella</taxon>
    </lineage>
</organism>
<protein>
    <submittedName>
        <fullName evidence="2">Uncharacterized protein</fullName>
    </submittedName>
</protein>
<accession>A0ABQ7GF65</accession>
<dbReference type="SUPFAM" id="SSF52047">
    <property type="entry name" value="RNI-like"/>
    <property type="match status" value="1"/>
</dbReference>
<comment type="caution">
    <text evidence="2">The sequence shown here is derived from an EMBL/GenBank/DDBJ whole genome shotgun (WGS) entry which is preliminary data.</text>
</comment>
<evidence type="ECO:0000313" key="2">
    <source>
        <dbReference type="EMBL" id="KAF5833251.1"/>
    </source>
</evidence>
<sequence>MAAGYILLAWPPGFRFFERWRRNSLSTAFKLLVNVLSKDRKTLCTICWPEFTFMKEDDGCAQPAPKRGPVSLECTNSGTSLLDLSEDLLGVIYLLLPRSLSSGRTALRHSCKTLYRCKAINSRIQTFSLNGCSLDNSGDPELCLQRLMAFPAQAEIHTLAIFGNCFECWTPVDALQAMLCSEAARTRLSTVKSLRLNEVGLGEMCFALLPQLFPRLQEVSMVNCESLSLALPAEISSSVRHLHLFGWNIGPGFMRELSRSFCNIEQLRVRSEDGCAYNDYRHGLMDAVTFMKGLRNINLSVLRTMPDDCLSTLFVALKDCRPFTLFLDVDRTLWKRVQTLRQQWQALSTDDADWAVHFEYGVPGLLSYEPFTDDDELLDDEEDELLGDDELPGSD</sequence>
<reference evidence="2" key="1">
    <citation type="submission" date="2017-08" db="EMBL/GenBank/DDBJ databases">
        <authorList>
            <person name="Polle J.E."/>
            <person name="Barry K."/>
            <person name="Cushman J."/>
            <person name="Schmutz J."/>
            <person name="Tran D."/>
            <person name="Hathwaick L.T."/>
            <person name="Yim W.C."/>
            <person name="Jenkins J."/>
            <person name="Mckie-Krisberg Z.M."/>
            <person name="Prochnik S."/>
            <person name="Lindquist E."/>
            <person name="Dockter R.B."/>
            <person name="Adam C."/>
            <person name="Molina H."/>
            <person name="Bunkerborg J."/>
            <person name="Jin E."/>
            <person name="Buchheim M."/>
            <person name="Magnuson J."/>
        </authorList>
    </citation>
    <scope>NUCLEOTIDE SEQUENCE</scope>
    <source>
        <strain evidence="2">CCAP 19/18</strain>
    </source>
</reference>
<keyword evidence="3" id="KW-1185">Reference proteome</keyword>
<dbReference type="Proteomes" id="UP000815325">
    <property type="component" value="Unassembled WGS sequence"/>
</dbReference>
<comment type="subcellular location">
    <subcellularLocation>
        <location evidence="1">Cytoplasm</location>
        <location evidence="1">Cytoskeleton</location>
        <location evidence="1">Cilium axoneme</location>
    </subcellularLocation>
</comment>
<evidence type="ECO:0000313" key="3">
    <source>
        <dbReference type="Proteomes" id="UP000815325"/>
    </source>
</evidence>
<gene>
    <name evidence="2" type="ORF">DUNSADRAFT_10490</name>
</gene>
<dbReference type="InterPro" id="IPR032675">
    <property type="entry name" value="LRR_dom_sf"/>
</dbReference>
<proteinExistence type="predicted"/>